<comment type="similarity">
    <text evidence="4">Belongs to the Maf family. YhdE subfamily.</text>
</comment>
<feature type="site" description="Important for substrate specificity" evidence="4">
    <location>
        <position position="165"/>
    </location>
</feature>
<dbReference type="Proteomes" id="UP000886043">
    <property type="component" value="Unassembled WGS sequence"/>
</dbReference>
<comment type="subcellular location">
    <subcellularLocation>
        <location evidence="4">Cytoplasm</location>
    </subcellularLocation>
</comment>
<feature type="site" description="Important for substrate specificity" evidence="4">
    <location>
        <position position="25"/>
    </location>
</feature>
<dbReference type="PIRSF" id="PIRSF006305">
    <property type="entry name" value="Maf"/>
    <property type="match status" value="1"/>
</dbReference>
<organism evidence="5">
    <name type="scientific">Thermosulfurimonas dismutans</name>
    <dbReference type="NCBI Taxonomy" id="999894"/>
    <lineage>
        <taxon>Bacteria</taxon>
        <taxon>Pseudomonadati</taxon>
        <taxon>Thermodesulfobacteriota</taxon>
        <taxon>Thermodesulfobacteria</taxon>
        <taxon>Thermodesulfobacteriales</taxon>
        <taxon>Thermodesulfobacteriaceae</taxon>
        <taxon>Thermosulfurimonas</taxon>
    </lineage>
</organism>
<feature type="active site" description="Proton acceptor" evidence="4">
    <location>
        <position position="82"/>
    </location>
</feature>
<dbReference type="PANTHER" id="PTHR43213">
    <property type="entry name" value="BIFUNCTIONAL DTTP/UTP PYROPHOSPHATASE/METHYLTRANSFERASE PROTEIN-RELATED"/>
    <property type="match status" value="1"/>
</dbReference>
<evidence type="ECO:0000256" key="4">
    <source>
        <dbReference type="HAMAP-Rule" id="MF_00528"/>
    </source>
</evidence>
<dbReference type="GO" id="GO:0005737">
    <property type="term" value="C:cytoplasm"/>
    <property type="evidence" value="ECO:0007669"/>
    <property type="project" value="UniProtKB-SubCell"/>
</dbReference>
<comment type="cofactor">
    <cofactor evidence="1 4">
        <name>a divalent metal cation</name>
        <dbReference type="ChEBI" id="CHEBI:60240"/>
    </cofactor>
</comment>
<dbReference type="GO" id="GO:0009117">
    <property type="term" value="P:nucleotide metabolic process"/>
    <property type="evidence" value="ECO:0007669"/>
    <property type="project" value="UniProtKB-KW"/>
</dbReference>
<evidence type="ECO:0000313" key="5">
    <source>
        <dbReference type="EMBL" id="HFC97885.1"/>
    </source>
</evidence>
<dbReference type="SUPFAM" id="SSF52972">
    <property type="entry name" value="ITPase-like"/>
    <property type="match status" value="1"/>
</dbReference>
<comment type="catalytic activity">
    <reaction evidence="4">
        <text>dTTP + H2O = dTMP + diphosphate + H(+)</text>
        <dbReference type="Rhea" id="RHEA:28534"/>
        <dbReference type="ChEBI" id="CHEBI:15377"/>
        <dbReference type="ChEBI" id="CHEBI:15378"/>
        <dbReference type="ChEBI" id="CHEBI:33019"/>
        <dbReference type="ChEBI" id="CHEBI:37568"/>
        <dbReference type="ChEBI" id="CHEBI:63528"/>
        <dbReference type="EC" id="3.6.1.9"/>
    </reaction>
</comment>
<keyword evidence="3 4" id="KW-0546">Nucleotide metabolism</keyword>
<evidence type="ECO:0000256" key="1">
    <source>
        <dbReference type="ARBA" id="ARBA00001968"/>
    </source>
</evidence>
<evidence type="ECO:0000256" key="2">
    <source>
        <dbReference type="ARBA" id="ARBA00022801"/>
    </source>
</evidence>
<comment type="caution">
    <text evidence="4">Lacks conserved residue(s) required for the propagation of feature annotation.</text>
</comment>
<keyword evidence="2 4" id="KW-0378">Hydrolase</keyword>
<dbReference type="PANTHER" id="PTHR43213:SF5">
    <property type="entry name" value="BIFUNCTIONAL DTTP_UTP PYROPHOSPHATASE_METHYLTRANSFERASE PROTEIN-RELATED"/>
    <property type="match status" value="1"/>
</dbReference>
<dbReference type="CDD" id="cd00555">
    <property type="entry name" value="Maf"/>
    <property type="match status" value="1"/>
</dbReference>
<comment type="catalytic activity">
    <reaction evidence="4">
        <text>UTP + H2O = UMP + diphosphate + H(+)</text>
        <dbReference type="Rhea" id="RHEA:29395"/>
        <dbReference type="ChEBI" id="CHEBI:15377"/>
        <dbReference type="ChEBI" id="CHEBI:15378"/>
        <dbReference type="ChEBI" id="CHEBI:33019"/>
        <dbReference type="ChEBI" id="CHEBI:46398"/>
        <dbReference type="ChEBI" id="CHEBI:57865"/>
        <dbReference type="EC" id="3.6.1.9"/>
    </reaction>
</comment>
<comment type="function">
    <text evidence="4">Nucleoside triphosphate pyrophosphatase that hydrolyzes dTTP and UTP. May have a dual role in cell division arrest and in preventing the incorporation of modified nucleotides into cellular nucleic acids.</text>
</comment>
<dbReference type="EC" id="3.6.1.9" evidence="4"/>
<name>A0A7C3H4M5_9BACT</name>
<gene>
    <name evidence="5" type="ORF">ENJ40_05445</name>
</gene>
<protein>
    <recommendedName>
        <fullName evidence="4">dTTP/UTP pyrophosphatase</fullName>
        <shortName evidence="4">dTTPase/UTPase</shortName>
        <ecNumber evidence="4">3.6.1.9</ecNumber>
    </recommendedName>
    <alternativeName>
        <fullName evidence="4">Nucleoside triphosphate pyrophosphatase</fullName>
    </alternativeName>
    <alternativeName>
        <fullName evidence="4">Nucleotide pyrophosphatase</fullName>
        <shortName evidence="4">Nucleotide PPase</shortName>
    </alternativeName>
</protein>
<dbReference type="InterPro" id="IPR003697">
    <property type="entry name" value="Maf-like"/>
</dbReference>
<dbReference type="EMBL" id="DRMH01000072">
    <property type="protein sequence ID" value="HFC97885.1"/>
    <property type="molecule type" value="Genomic_DNA"/>
</dbReference>
<dbReference type="HAMAP" id="MF_00528">
    <property type="entry name" value="Maf"/>
    <property type="match status" value="1"/>
</dbReference>
<sequence>MANHSHRPALFRNLVPLVLASGSPRRRDLLAALGLSFEVAPAGISEEISGETSAVRTVTELSRRKARAVAERFPERAILAADTIVVCEGRILGKPRHLAQAREMLSLLSGRWHEVYTGVALRYREREDVFFTCTRVRFRGLSPEEIEAYLATGEPLGKAGAYAIQGLASAFVVEVQGSVTGVIGLPLAETVELLLQRGIIAPSSG</sequence>
<dbReference type="GO" id="GO:0047429">
    <property type="term" value="F:nucleoside triphosphate diphosphatase activity"/>
    <property type="evidence" value="ECO:0007669"/>
    <property type="project" value="UniProtKB-EC"/>
</dbReference>
<dbReference type="Pfam" id="PF02545">
    <property type="entry name" value="Maf"/>
    <property type="match status" value="1"/>
</dbReference>
<keyword evidence="4" id="KW-0963">Cytoplasm</keyword>
<accession>A0A7C3H4M5</accession>
<comment type="caution">
    <text evidence="5">The sequence shown here is derived from an EMBL/GenBank/DDBJ whole genome shotgun (WGS) entry which is preliminary data.</text>
</comment>
<dbReference type="Gene3D" id="3.90.950.10">
    <property type="match status" value="1"/>
</dbReference>
<dbReference type="AlphaFoldDB" id="A0A7C3H4M5"/>
<dbReference type="NCBIfam" id="TIGR00172">
    <property type="entry name" value="maf"/>
    <property type="match status" value="1"/>
</dbReference>
<feature type="site" description="Important for substrate specificity" evidence="4">
    <location>
        <position position="83"/>
    </location>
</feature>
<proteinExistence type="inferred from homology"/>
<dbReference type="InterPro" id="IPR029001">
    <property type="entry name" value="ITPase-like_fam"/>
</dbReference>
<evidence type="ECO:0000256" key="3">
    <source>
        <dbReference type="ARBA" id="ARBA00023080"/>
    </source>
</evidence>
<reference evidence="5" key="1">
    <citation type="journal article" date="2020" name="mSystems">
        <title>Genome- and Community-Level Interaction Insights into Carbon Utilization and Element Cycling Functions of Hydrothermarchaeota in Hydrothermal Sediment.</title>
        <authorList>
            <person name="Zhou Z."/>
            <person name="Liu Y."/>
            <person name="Xu W."/>
            <person name="Pan J."/>
            <person name="Luo Z.H."/>
            <person name="Li M."/>
        </authorList>
    </citation>
    <scope>NUCLEOTIDE SEQUENCE [LARGE SCALE GENOMIC DNA]</scope>
    <source>
        <strain evidence="5">HyVt-483</strain>
    </source>
</reference>